<evidence type="ECO:0000256" key="11">
    <source>
        <dbReference type="SAM" id="MobiDB-lite"/>
    </source>
</evidence>
<evidence type="ECO:0000256" key="10">
    <source>
        <dbReference type="ARBA" id="ARBA00023136"/>
    </source>
</evidence>
<dbReference type="Gene3D" id="6.10.340.10">
    <property type="match status" value="1"/>
</dbReference>
<keyword evidence="9" id="KW-0902">Two-component regulatory system</keyword>
<evidence type="ECO:0000259" key="13">
    <source>
        <dbReference type="PROSITE" id="PS50109"/>
    </source>
</evidence>
<accession>A0A7W7YG50</accession>
<dbReference type="SUPFAM" id="SSF158472">
    <property type="entry name" value="HAMP domain-like"/>
    <property type="match status" value="1"/>
</dbReference>
<dbReference type="CDD" id="cd00075">
    <property type="entry name" value="HATPase"/>
    <property type="match status" value="1"/>
</dbReference>
<dbReference type="PROSITE" id="PS50109">
    <property type="entry name" value="HIS_KIN"/>
    <property type="match status" value="1"/>
</dbReference>
<keyword evidence="7 15" id="KW-0418">Kinase</keyword>
<keyword evidence="8 12" id="KW-1133">Transmembrane helix</keyword>
<dbReference type="GO" id="GO:0005886">
    <property type="term" value="C:plasma membrane"/>
    <property type="evidence" value="ECO:0007669"/>
    <property type="project" value="TreeGrafter"/>
</dbReference>
<dbReference type="FunFam" id="3.30.565.10:FF:000006">
    <property type="entry name" value="Sensor histidine kinase WalK"/>
    <property type="match status" value="1"/>
</dbReference>
<feature type="domain" description="Histidine kinase" evidence="13">
    <location>
        <begin position="237"/>
        <end position="450"/>
    </location>
</feature>
<feature type="transmembrane region" description="Helical" evidence="12">
    <location>
        <begin position="153"/>
        <end position="177"/>
    </location>
</feature>
<evidence type="ECO:0000256" key="5">
    <source>
        <dbReference type="ARBA" id="ARBA00022679"/>
    </source>
</evidence>
<evidence type="ECO:0000256" key="3">
    <source>
        <dbReference type="ARBA" id="ARBA00012438"/>
    </source>
</evidence>
<feature type="transmembrane region" description="Helical" evidence="12">
    <location>
        <begin position="12"/>
        <end position="30"/>
    </location>
</feature>
<evidence type="ECO:0000313" key="16">
    <source>
        <dbReference type="Proteomes" id="UP000590740"/>
    </source>
</evidence>
<protein>
    <recommendedName>
        <fullName evidence="3">histidine kinase</fullName>
        <ecNumber evidence="3">2.7.13.3</ecNumber>
    </recommendedName>
</protein>
<dbReference type="SMART" id="SM00388">
    <property type="entry name" value="HisKA"/>
    <property type="match status" value="1"/>
</dbReference>
<evidence type="ECO:0000256" key="6">
    <source>
        <dbReference type="ARBA" id="ARBA00022692"/>
    </source>
</evidence>
<dbReference type="InterPro" id="IPR036097">
    <property type="entry name" value="HisK_dim/P_sf"/>
</dbReference>
<dbReference type="Pfam" id="PF02518">
    <property type="entry name" value="HATPase_c"/>
    <property type="match status" value="1"/>
</dbReference>
<keyword evidence="5" id="KW-0808">Transferase</keyword>
<keyword evidence="16" id="KW-1185">Reference proteome</keyword>
<dbReference type="Proteomes" id="UP000590740">
    <property type="component" value="Unassembled WGS sequence"/>
</dbReference>
<feature type="domain" description="HAMP" evidence="14">
    <location>
        <begin position="177"/>
        <end position="229"/>
    </location>
</feature>
<dbReference type="InterPro" id="IPR004358">
    <property type="entry name" value="Sig_transdc_His_kin-like_C"/>
</dbReference>
<dbReference type="PANTHER" id="PTHR45436:SF5">
    <property type="entry name" value="SENSOR HISTIDINE KINASE TRCS"/>
    <property type="match status" value="1"/>
</dbReference>
<comment type="catalytic activity">
    <reaction evidence="1">
        <text>ATP + protein L-histidine = ADP + protein N-phospho-L-histidine.</text>
        <dbReference type="EC" id="2.7.13.3"/>
    </reaction>
</comment>
<dbReference type="Gene3D" id="3.30.565.10">
    <property type="entry name" value="Histidine kinase-like ATPase, C-terminal domain"/>
    <property type="match status" value="1"/>
</dbReference>
<dbReference type="SUPFAM" id="SSF47384">
    <property type="entry name" value="Homodimeric domain of signal transducing histidine kinase"/>
    <property type="match status" value="1"/>
</dbReference>
<dbReference type="GO" id="GO:0000155">
    <property type="term" value="F:phosphorelay sensor kinase activity"/>
    <property type="evidence" value="ECO:0007669"/>
    <property type="project" value="InterPro"/>
</dbReference>
<dbReference type="SMART" id="SM00304">
    <property type="entry name" value="HAMP"/>
    <property type="match status" value="1"/>
</dbReference>
<dbReference type="CDD" id="cd00082">
    <property type="entry name" value="HisKA"/>
    <property type="match status" value="1"/>
</dbReference>
<reference evidence="15 16" key="1">
    <citation type="submission" date="2020-08" db="EMBL/GenBank/DDBJ databases">
        <title>Genomic Encyclopedia of Type Strains, Phase IV (KMG-IV): sequencing the most valuable type-strain genomes for metagenomic binning, comparative biology and taxonomic classification.</title>
        <authorList>
            <person name="Goeker M."/>
        </authorList>
    </citation>
    <scope>NUCLEOTIDE SEQUENCE [LARGE SCALE GENOMIC DNA]</scope>
    <source>
        <strain evidence="15 16">DSM 12252</strain>
    </source>
</reference>
<evidence type="ECO:0000256" key="12">
    <source>
        <dbReference type="SAM" id="Phobius"/>
    </source>
</evidence>
<dbReference type="InterPro" id="IPR050428">
    <property type="entry name" value="TCS_sensor_his_kinase"/>
</dbReference>
<dbReference type="EMBL" id="JACHIG010000014">
    <property type="protein sequence ID" value="MBB5035235.1"/>
    <property type="molecule type" value="Genomic_DNA"/>
</dbReference>
<evidence type="ECO:0000256" key="7">
    <source>
        <dbReference type="ARBA" id="ARBA00022777"/>
    </source>
</evidence>
<dbReference type="CDD" id="cd06225">
    <property type="entry name" value="HAMP"/>
    <property type="match status" value="1"/>
</dbReference>
<dbReference type="PRINTS" id="PR00344">
    <property type="entry name" value="BCTRLSENSOR"/>
</dbReference>
<dbReference type="InterPro" id="IPR003660">
    <property type="entry name" value="HAMP_dom"/>
</dbReference>
<evidence type="ECO:0000313" key="15">
    <source>
        <dbReference type="EMBL" id="MBB5035235.1"/>
    </source>
</evidence>
<sequence length="450" mass="48316">MIFTRSIRWRIQAWHALLLTIVIAGFGITAHRLVSMQKLREVDLQLQAQVAQLGIAFPPVPARDHHARPPPRPGISVTDQITASGTYYIVWNADGSEQARSPNAPAALRHPSADQEGGSTVGGDRHAVHFTGAGRCFLAGRRITAELDAQRQLAWYLLVAGGGVLALGLAGGGWLAARAIRPIQVISETAEKIATGTLSQRIPPVSDDELGRLAAVLNATFSRLEAAFAHQARFTADAAHELRTPVAAVLMHAENGLAAEPLTEEQREAFAACRRASQRMKQLIGALLELSRLDAGQEPMRQEPCGLDQIAQDCLDLVETLAQARHITLAHELKPAPCRGDAGRLGQVVINLLSNAIAHARSSIRICTRCEMGRAILSVHDDGPGVAQEHLAHLFDRFYRADASRTDAEHHGLGLAISKAIIDAHGGEISVANNDEGHGAIFTIALRAAE</sequence>
<dbReference type="PANTHER" id="PTHR45436">
    <property type="entry name" value="SENSOR HISTIDINE KINASE YKOH"/>
    <property type="match status" value="1"/>
</dbReference>
<dbReference type="InterPro" id="IPR005467">
    <property type="entry name" value="His_kinase_dom"/>
</dbReference>
<comment type="caution">
    <text evidence="15">The sequence shown here is derived from an EMBL/GenBank/DDBJ whole genome shotgun (WGS) entry which is preliminary data.</text>
</comment>
<dbReference type="RefSeq" id="WP_184343816.1">
    <property type="nucleotide sequence ID" value="NZ_JACHIG010000014.1"/>
</dbReference>
<dbReference type="InterPro" id="IPR003661">
    <property type="entry name" value="HisK_dim/P_dom"/>
</dbReference>
<comment type="subcellular location">
    <subcellularLocation>
        <location evidence="2">Membrane</location>
    </subcellularLocation>
</comment>
<evidence type="ECO:0000256" key="2">
    <source>
        <dbReference type="ARBA" id="ARBA00004370"/>
    </source>
</evidence>
<gene>
    <name evidence="15" type="ORF">HNQ65_004844</name>
</gene>
<keyword evidence="6 12" id="KW-0812">Transmembrane</keyword>
<dbReference type="Pfam" id="PF00672">
    <property type="entry name" value="HAMP"/>
    <property type="match status" value="1"/>
</dbReference>
<dbReference type="AlphaFoldDB" id="A0A7W7YG50"/>
<dbReference type="EC" id="2.7.13.3" evidence="3"/>
<organism evidence="15 16">
    <name type="scientific">Prosthecobacter vanneervenii</name>
    <dbReference type="NCBI Taxonomy" id="48466"/>
    <lineage>
        <taxon>Bacteria</taxon>
        <taxon>Pseudomonadati</taxon>
        <taxon>Verrucomicrobiota</taxon>
        <taxon>Verrucomicrobiia</taxon>
        <taxon>Verrucomicrobiales</taxon>
        <taxon>Verrucomicrobiaceae</taxon>
        <taxon>Prosthecobacter</taxon>
    </lineage>
</organism>
<dbReference type="Pfam" id="PF00512">
    <property type="entry name" value="HisKA"/>
    <property type="match status" value="1"/>
</dbReference>
<dbReference type="InterPro" id="IPR036890">
    <property type="entry name" value="HATPase_C_sf"/>
</dbReference>
<keyword evidence="4" id="KW-0597">Phosphoprotein</keyword>
<dbReference type="InterPro" id="IPR003594">
    <property type="entry name" value="HATPase_dom"/>
</dbReference>
<proteinExistence type="predicted"/>
<evidence type="ECO:0000259" key="14">
    <source>
        <dbReference type="PROSITE" id="PS50885"/>
    </source>
</evidence>
<dbReference type="SUPFAM" id="SSF55874">
    <property type="entry name" value="ATPase domain of HSP90 chaperone/DNA topoisomerase II/histidine kinase"/>
    <property type="match status" value="1"/>
</dbReference>
<evidence type="ECO:0000256" key="4">
    <source>
        <dbReference type="ARBA" id="ARBA00022553"/>
    </source>
</evidence>
<keyword evidence="10 12" id="KW-0472">Membrane</keyword>
<evidence type="ECO:0000256" key="9">
    <source>
        <dbReference type="ARBA" id="ARBA00023012"/>
    </source>
</evidence>
<evidence type="ECO:0000256" key="1">
    <source>
        <dbReference type="ARBA" id="ARBA00000085"/>
    </source>
</evidence>
<dbReference type="SMART" id="SM00387">
    <property type="entry name" value="HATPase_c"/>
    <property type="match status" value="1"/>
</dbReference>
<dbReference type="PROSITE" id="PS50885">
    <property type="entry name" value="HAMP"/>
    <property type="match status" value="1"/>
</dbReference>
<evidence type="ECO:0000256" key="8">
    <source>
        <dbReference type="ARBA" id="ARBA00022989"/>
    </source>
</evidence>
<dbReference type="Gene3D" id="1.10.287.130">
    <property type="match status" value="1"/>
</dbReference>
<feature type="region of interest" description="Disordered" evidence="11">
    <location>
        <begin position="99"/>
        <end position="122"/>
    </location>
</feature>
<name>A0A7W7YG50_9BACT</name>